<dbReference type="Proteomes" id="UP001501095">
    <property type="component" value="Unassembled WGS sequence"/>
</dbReference>
<keyword evidence="3" id="KW-1185">Reference proteome</keyword>
<evidence type="ECO:0000313" key="3">
    <source>
        <dbReference type="Proteomes" id="UP001501095"/>
    </source>
</evidence>
<sequence length="148" mass="16703">MAHSCLYRYIICTRKISELDTSVNLIGYAVTALQQGFTAFLCNPEGTMRHAYGAVIDRQPHLVRPDKPYEIQWPEWLVGGHDALHEWYGGGWGKLNDTYRVTTESSRQNFEALGACNEYCPQFARAPRPEEHPGSGTPYGTGTLYSWS</sequence>
<dbReference type="EMBL" id="BAAATM010000015">
    <property type="protein sequence ID" value="GAA2542087.1"/>
    <property type="molecule type" value="Genomic_DNA"/>
</dbReference>
<gene>
    <name evidence="2" type="ORF">GCM10010423_45990</name>
</gene>
<feature type="region of interest" description="Disordered" evidence="1">
    <location>
        <begin position="126"/>
        <end position="148"/>
    </location>
</feature>
<evidence type="ECO:0000313" key="2">
    <source>
        <dbReference type="EMBL" id="GAA2542087.1"/>
    </source>
</evidence>
<accession>A0ABN3P0N8</accession>
<name>A0ABN3P0N8_9ACTN</name>
<reference evidence="2 3" key="1">
    <citation type="journal article" date="2019" name="Int. J. Syst. Evol. Microbiol.">
        <title>The Global Catalogue of Microorganisms (GCM) 10K type strain sequencing project: providing services to taxonomists for standard genome sequencing and annotation.</title>
        <authorList>
            <consortium name="The Broad Institute Genomics Platform"/>
            <consortium name="The Broad Institute Genome Sequencing Center for Infectious Disease"/>
            <person name="Wu L."/>
            <person name="Ma J."/>
        </authorList>
    </citation>
    <scope>NUCLEOTIDE SEQUENCE [LARGE SCALE GENOMIC DNA]</scope>
    <source>
        <strain evidence="2 3">JCM 6924</strain>
    </source>
</reference>
<protein>
    <submittedName>
        <fullName evidence="2">Uncharacterized protein</fullName>
    </submittedName>
</protein>
<proteinExistence type="predicted"/>
<feature type="compositionally biased region" description="Polar residues" evidence="1">
    <location>
        <begin position="138"/>
        <end position="148"/>
    </location>
</feature>
<evidence type="ECO:0000256" key="1">
    <source>
        <dbReference type="SAM" id="MobiDB-lite"/>
    </source>
</evidence>
<comment type="caution">
    <text evidence="2">The sequence shown here is derived from an EMBL/GenBank/DDBJ whole genome shotgun (WGS) entry which is preliminary data.</text>
</comment>
<organism evidence="2 3">
    <name type="scientific">Streptomyces levis</name>
    <dbReference type="NCBI Taxonomy" id="285566"/>
    <lineage>
        <taxon>Bacteria</taxon>
        <taxon>Bacillati</taxon>
        <taxon>Actinomycetota</taxon>
        <taxon>Actinomycetes</taxon>
        <taxon>Kitasatosporales</taxon>
        <taxon>Streptomycetaceae</taxon>
        <taxon>Streptomyces</taxon>
    </lineage>
</organism>